<accession>A0A5N5SS03</accession>
<dbReference type="EMBL" id="SEYY01021369">
    <property type="protein sequence ID" value="KAB7496429.1"/>
    <property type="molecule type" value="Genomic_DNA"/>
</dbReference>
<dbReference type="GO" id="GO:0048487">
    <property type="term" value="F:beta-tubulin binding"/>
    <property type="evidence" value="ECO:0007669"/>
    <property type="project" value="InterPro"/>
</dbReference>
<organism evidence="2 3">
    <name type="scientific">Armadillidium nasatum</name>
    <dbReference type="NCBI Taxonomy" id="96803"/>
    <lineage>
        <taxon>Eukaryota</taxon>
        <taxon>Metazoa</taxon>
        <taxon>Ecdysozoa</taxon>
        <taxon>Arthropoda</taxon>
        <taxon>Crustacea</taxon>
        <taxon>Multicrustacea</taxon>
        <taxon>Malacostraca</taxon>
        <taxon>Eumalacostraca</taxon>
        <taxon>Peracarida</taxon>
        <taxon>Isopoda</taxon>
        <taxon>Oniscidea</taxon>
        <taxon>Crinocheta</taxon>
        <taxon>Armadillidiidae</taxon>
        <taxon>Armadillidium</taxon>
    </lineage>
</organism>
<comment type="caution">
    <text evidence="2">The sequence shown here is derived from an EMBL/GenBank/DDBJ whole genome shotgun (WGS) entry which is preliminary data.</text>
</comment>
<keyword evidence="1" id="KW-0175">Coiled coil</keyword>
<reference evidence="2 3" key="1">
    <citation type="journal article" date="2019" name="PLoS Biol.">
        <title>Sex chromosomes control vertical transmission of feminizing Wolbachia symbionts in an isopod.</title>
        <authorList>
            <person name="Becking T."/>
            <person name="Chebbi M.A."/>
            <person name="Giraud I."/>
            <person name="Moumen B."/>
            <person name="Laverre T."/>
            <person name="Caubet Y."/>
            <person name="Peccoud J."/>
            <person name="Gilbert C."/>
            <person name="Cordaux R."/>
        </authorList>
    </citation>
    <scope>NUCLEOTIDE SEQUENCE [LARGE SCALE GENOMIC DNA]</scope>
    <source>
        <strain evidence="2">ANa2</strain>
        <tissue evidence="2">Whole body excluding digestive tract and cuticle</tissue>
    </source>
</reference>
<dbReference type="InterPro" id="IPR029602">
    <property type="entry name" value="IFT74"/>
</dbReference>
<name>A0A5N5SS03_9CRUS</name>
<feature type="coiled-coil region" evidence="1">
    <location>
        <begin position="4"/>
        <end position="88"/>
    </location>
</feature>
<evidence type="ECO:0000256" key="1">
    <source>
        <dbReference type="SAM" id="Coils"/>
    </source>
</evidence>
<sequence>MSKLDSLFSQKQEKENYMRQLENEIEEARHMGENLIAAMNPGLKEKFMELRNVNSALMHDLDIVQQEIDNLDTKRQALEDELSLSKKIFGTY</sequence>
<proteinExistence type="predicted"/>
<protein>
    <submittedName>
        <fullName evidence="2">Uncharacterized protein</fullName>
    </submittedName>
</protein>
<dbReference type="GO" id="GO:0035735">
    <property type="term" value="P:intraciliary transport involved in cilium assembly"/>
    <property type="evidence" value="ECO:0007669"/>
    <property type="project" value="TreeGrafter"/>
</dbReference>
<dbReference type="AlphaFoldDB" id="A0A5N5SS03"/>
<dbReference type="GO" id="GO:0005929">
    <property type="term" value="C:cilium"/>
    <property type="evidence" value="ECO:0007669"/>
    <property type="project" value="TreeGrafter"/>
</dbReference>
<evidence type="ECO:0000313" key="2">
    <source>
        <dbReference type="EMBL" id="KAB7496429.1"/>
    </source>
</evidence>
<gene>
    <name evidence="2" type="ORF">Anas_09932</name>
</gene>
<dbReference type="PANTHER" id="PTHR31432:SF0">
    <property type="entry name" value="INTRAFLAGELLAR TRANSPORT PROTEIN 74 HOMOLOG"/>
    <property type="match status" value="1"/>
</dbReference>
<dbReference type="PANTHER" id="PTHR31432">
    <property type="entry name" value="INTRAFLAGELLAR TRANSPORT PROTEIN 74 HOMOLOG"/>
    <property type="match status" value="1"/>
</dbReference>
<dbReference type="Proteomes" id="UP000326759">
    <property type="component" value="Unassembled WGS sequence"/>
</dbReference>
<evidence type="ECO:0000313" key="3">
    <source>
        <dbReference type="Proteomes" id="UP000326759"/>
    </source>
</evidence>
<keyword evidence="3" id="KW-1185">Reference proteome</keyword>
<dbReference type="GO" id="GO:0030992">
    <property type="term" value="C:intraciliary transport particle B"/>
    <property type="evidence" value="ECO:0007669"/>
    <property type="project" value="InterPro"/>
</dbReference>